<organism evidence="4 5">
    <name type="scientific">Cajanus cajan</name>
    <name type="common">Pigeon pea</name>
    <name type="synonym">Cajanus indicus</name>
    <dbReference type="NCBI Taxonomy" id="3821"/>
    <lineage>
        <taxon>Eukaryota</taxon>
        <taxon>Viridiplantae</taxon>
        <taxon>Streptophyta</taxon>
        <taxon>Embryophyta</taxon>
        <taxon>Tracheophyta</taxon>
        <taxon>Spermatophyta</taxon>
        <taxon>Magnoliopsida</taxon>
        <taxon>eudicotyledons</taxon>
        <taxon>Gunneridae</taxon>
        <taxon>Pentapetalae</taxon>
        <taxon>rosids</taxon>
        <taxon>fabids</taxon>
        <taxon>Fabales</taxon>
        <taxon>Fabaceae</taxon>
        <taxon>Papilionoideae</taxon>
        <taxon>50 kb inversion clade</taxon>
        <taxon>NPAAA clade</taxon>
        <taxon>indigoferoid/millettioid clade</taxon>
        <taxon>Phaseoleae</taxon>
        <taxon>Cajanus</taxon>
    </lineage>
</organism>
<sequence length="83" mass="9629">MCIRVLVDIRSPFKKSKHVKKLEGDTHDILFKYKKLGLFCFYCGLLGHLDDSCDILFSKDQDDGHRRWSAELQANTRGTSLLR</sequence>
<gene>
    <name evidence="4" type="ORF">KK1_024075</name>
    <name evidence="2" type="ORF">KK1_035856</name>
    <name evidence="3" type="ORF">KK1_035860</name>
</gene>
<dbReference type="Gramene" id="C.cajan_35529.t">
    <property type="protein sequence ID" value="C.cajan_35529.t.cds1"/>
    <property type="gene ID" value="C.cajan_35529"/>
</dbReference>
<dbReference type="Gramene" id="C.cajan_23389.t">
    <property type="protein sequence ID" value="C.cajan_23389.t.cds1"/>
    <property type="gene ID" value="C.cajan_23389"/>
</dbReference>
<dbReference type="EMBL" id="KQ483703">
    <property type="protein sequence ID" value="KYP42713.1"/>
    <property type="molecule type" value="Genomic_DNA"/>
</dbReference>
<evidence type="ECO:0000313" key="2">
    <source>
        <dbReference type="EMBL" id="KYP42709.1"/>
    </source>
</evidence>
<feature type="domain" description="Zinc knuckle CX2CX4HX4C" evidence="1">
    <location>
        <begin position="7"/>
        <end position="54"/>
    </location>
</feature>
<evidence type="ECO:0000259" key="1">
    <source>
        <dbReference type="Pfam" id="PF14392"/>
    </source>
</evidence>
<evidence type="ECO:0000313" key="5">
    <source>
        <dbReference type="Proteomes" id="UP000075243"/>
    </source>
</evidence>
<dbReference type="Pfam" id="PF14392">
    <property type="entry name" value="zf-CCHC_4"/>
    <property type="match status" value="1"/>
</dbReference>
<accession>A0A151TL00</accession>
<dbReference type="Proteomes" id="UP000075243">
    <property type="component" value="Chromosome 5"/>
</dbReference>
<dbReference type="AlphaFoldDB" id="A0A151TL00"/>
<dbReference type="InterPro" id="IPR025836">
    <property type="entry name" value="Zn_knuckle_CX2CX4HX4C"/>
</dbReference>
<keyword evidence="5" id="KW-1185">Reference proteome</keyword>
<dbReference type="Gramene" id="C.cajan_35525.t">
    <property type="protein sequence ID" value="C.cajan_35525.t.cds1"/>
    <property type="gene ID" value="C.cajan_35525"/>
</dbReference>
<reference evidence="4 5" key="1">
    <citation type="journal article" date="2012" name="Nat. Biotechnol.">
        <title>Draft genome sequence of pigeonpea (Cajanus cajan), an orphan legume crop of resource-poor farmers.</title>
        <authorList>
            <person name="Varshney R.K."/>
            <person name="Chen W."/>
            <person name="Li Y."/>
            <person name="Bharti A.K."/>
            <person name="Saxena R.K."/>
            <person name="Schlueter J.A."/>
            <person name="Donoghue M.T."/>
            <person name="Azam S."/>
            <person name="Fan G."/>
            <person name="Whaley A.M."/>
            <person name="Farmer A.D."/>
            <person name="Sheridan J."/>
            <person name="Iwata A."/>
            <person name="Tuteja R."/>
            <person name="Penmetsa R.V."/>
            <person name="Wu W."/>
            <person name="Upadhyaya H.D."/>
            <person name="Yang S.P."/>
            <person name="Shah T."/>
            <person name="Saxena K.B."/>
            <person name="Michael T."/>
            <person name="McCombie W.R."/>
            <person name="Yang B."/>
            <person name="Zhang G."/>
            <person name="Yang H."/>
            <person name="Wang J."/>
            <person name="Spillane C."/>
            <person name="Cook D.R."/>
            <person name="May G.D."/>
            <person name="Xu X."/>
            <person name="Jackson S.A."/>
        </authorList>
    </citation>
    <scope>NUCLEOTIDE SEQUENCE [LARGE SCALE GENOMIC DNA]</scope>
    <source>
        <strain evidence="5">cv. Asha</strain>
    </source>
</reference>
<protein>
    <recommendedName>
        <fullName evidence="1">Zinc knuckle CX2CX4HX4C domain-containing protein</fullName>
    </recommendedName>
</protein>
<evidence type="ECO:0000313" key="4">
    <source>
        <dbReference type="EMBL" id="KYP67723.1"/>
    </source>
</evidence>
<evidence type="ECO:0000313" key="3">
    <source>
        <dbReference type="EMBL" id="KYP42713.1"/>
    </source>
</evidence>
<dbReference type="EMBL" id="CM003607">
    <property type="protein sequence ID" value="KYP67723.1"/>
    <property type="molecule type" value="Genomic_DNA"/>
</dbReference>
<dbReference type="EMBL" id="KQ483703">
    <property type="protein sequence ID" value="KYP42709.1"/>
    <property type="molecule type" value="Genomic_DNA"/>
</dbReference>
<proteinExistence type="predicted"/>
<name>A0A151TL00_CAJCA</name>